<dbReference type="AlphaFoldDB" id="A0AAW7TI06"/>
<comment type="caution">
    <text evidence="2">The sequence shown here is derived from an EMBL/GenBank/DDBJ whole genome shotgun (WGS) entry which is preliminary data.</text>
</comment>
<proteinExistence type="predicted"/>
<evidence type="ECO:0000256" key="1">
    <source>
        <dbReference type="SAM" id="Phobius"/>
    </source>
</evidence>
<organism evidence="2 3">
    <name type="scientific">Anoxybacillus gonensis</name>
    <dbReference type="NCBI Taxonomy" id="198467"/>
    <lineage>
        <taxon>Bacteria</taxon>
        <taxon>Bacillati</taxon>
        <taxon>Bacillota</taxon>
        <taxon>Bacilli</taxon>
        <taxon>Bacillales</taxon>
        <taxon>Anoxybacillaceae</taxon>
        <taxon>Anoxybacillus</taxon>
    </lineage>
</organism>
<dbReference type="Proteomes" id="UP001176117">
    <property type="component" value="Unassembled WGS sequence"/>
</dbReference>
<dbReference type="RefSeq" id="WP_012576108.1">
    <property type="nucleotide sequence ID" value="NZ_CP012152.1"/>
</dbReference>
<sequence>MKELKADELVSIDGGISACGKVSVAAFAHTAAFTGLMTFAGVSGPVGWVLGTFVGGAWLGASAAAGCLK</sequence>
<keyword evidence="3" id="KW-1185">Reference proteome</keyword>
<dbReference type="EMBL" id="JAMOGB010000007">
    <property type="protein sequence ID" value="MDO0877995.1"/>
    <property type="molecule type" value="Genomic_DNA"/>
</dbReference>
<evidence type="ECO:0000313" key="3">
    <source>
        <dbReference type="Proteomes" id="UP001176117"/>
    </source>
</evidence>
<feature type="transmembrane region" description="Helical" evidence="1">
    <location>
        <begin position="46"/>
        <end position="68"/>
    </location>
</feature>
<keyword evidence="1" id="KW-1133">Transmembrane helix</keyword>
<protein>
    <submittedName>
        <fullName evidence="2">Blp family class II bacteriocin</fullName>
    </submittedName>
</protein>
<keyword evidence="1" id="KW-0812">Transmembrane</keyword>
<dbReference type="GeneID" id="7038891"/>
<name>A0AAW7TI06_9BACL</name>
<reference evidence="2" key="1">
    <citation type="submission" date="2022-05" db="EMBL/GenBank/DDBJ databases">
        <title>Genome-based reclassification of Anoxybacillus salavatliensis Cihan et al. as a later heterotypic synonym of Anoxybacillus gonensis Belduz et al. 2003.</title>
        <authorList>
            <person name="Inan Bektas K."/>
            <person name="Guler H.I."/>
            <person name="Belduz A.O."/>
            <person name="Canakci S."/>
        </authorList>
    </citation>
    <scope>NUCLEOTIDE SEQUENCE</scope>
    <source>
        <strain evidence="2">NCIMB 13933</strain>
    </source>
</reference>
<accession>A0AAW7TI06</accession>
<evidence type="ECO:0000313" key="2">
    <source>
        <dbReference type="EMBL" id="MDO0877995.1"/>
    </source>
</evidence>
<gene>
    <name evidence="2" type="ORF">NBU54_10005</name>
</gene>
<keyword evidence="1" id="KW-0472">Membrane</keyword>